<dbReference type="Proteomes" id="UP000001520">
    <property type="component" value="Plasmid megaplasmid pDF308"/>
</dbReference>
<evidence type="ECO:0000313" key="1">
    <source>
        <dbReference type="EMBL" id="BAI81754.1"/>
    </source>
</evidence>
<gene>
    <name evidence="1" type="ordered locus">DEFDS_P132</name>
</gene>
<dbReference type="InterPro" id="IPR018775">
    <property type="entry name" value="RlaP"/>
</dbReference>
<keyword evidence="2" id="KW-1185">Reference proteome</keyword>
<geneLocation type="plasmid" evidence="1 2">
    <name>megaplasmid pDF308</name>
</geneLocation>
<proteinExistence type="predicted"/>
<dbReference type="RefSeq" id="WP_013008978.1">
    <property type="nucleotide sequence ID" value="NC_013940.1"/>
</dbReference>
<protein>
    <recommendedName>
        <fullName evidence="3">Nucleotidyltransferase</fullName>
    </recommendedName>
</protein>
<dbReference type="eggNOG" id="COG3541">
    <property type="taxonomic scope" value="Bacteria"/>
</dbReference>
<evidence type="ECO:0000313" key="2">
    <source>
        <dbReference type="Proteomes" id="UP000001520"/>
    </source>
</evidence>
<dbReference type="KEGG" id="ddf:DEFDS_P132"/>
<evidence type="ECO:0008006" key="3">
    <source>
        <dbReference type="Google" id="ProtNLM"/>
    </source>
</evidence>
<dbReference type="OrthoDB" id="569183at2"/>
<sequence>MEQFIDNIVNNIESRGHKLIFLTQVGSHLYGTNTLNSDRDYVGIFIPSDDYVLGLSRIEEIDLSIKDKDETGKNTENAVDVKVYELRKFLKLAMENNPNILEILFSNKLEYLTDEGKILVDNKKIFPYLGLYDKYMGYSISQRKKMVIKKSNYFDLHQFKGDLEKLFSISEDNKKLTLAELPYIKGFQVYRKNFKNENFIVGDLTFHKSRFLKKVYQMVVERLNKVGNRERLILKYGYDTKFSMHYHRLLYEGIRLLRTGELVFPLPEREELLKIRNGEYPIEYVLEKGIELEDEMRKAKETSELPKKSRFEKINELCKNLLKNNINKRMDNIATIKF</sequence>
<dbReference type="PANTHER" id="PTHR34817">
    <property type="entry name" value="NUCLEOTIDYLTRANSFERASE"/>
    <property type="match status" value="1"/>
</dbReference>
<dbReference type="EMBL" id="AP011530">
    <property type="protein sequence ID" value="BAI81754.1"/>
    <property type="molecule type" value="Genomic_DNA"/>
</dbReference>
<name>D3PEW2_DEFDS</name>
<dbReference type="HOGENOM" id="CLU_064931_0_0_0"/>
<reference evidence="1 2" key="1">
    <citation type="journal article" date="2010" name="DNA Res.">
        <title>Bacterial lifestyle in a deep-sea hydrothermal vent chimney revealed by the genome sequence of the thermophilic bacterium Deferribacter desulfuricans SSM1.</title>
        <authorList>
            <person name="Takaki Y."/>
            <person name="Shimamura S."/>
            <person name="Nakagawa S."/>
            <person name="Fukuhara Y."/>
            <person name="Horikawa H."/>
            <person name="Ankai A."/>
            <person name="Harada T."/>
            <person name="Hosoyama A."/>
            <person name="Oguchi A."/>
            <person name="Fukui S."/>
            <person name="Fujita N."/>
            <person name="Takami H."/>
            <person name="Takai K."/>
        </authorList>
    </citation>
    <scope>NUCLEOTIDE SEQUENCE [LARGE SCALE GENOMIC DNA]</scope>
    <source>
        <strain evidence="2">DSM 14783 / JCM 11476 / NBRC 101012 / SSM1</strain>
        <plasmid evidence="2">Plasmid megaplasmid pDF308</plasmid>
    </source>
</reference>
<dbReference type="PANTHER" id="PTHR34817:SF1">
    <property type="entry name" value="NUCLEOTIDYLTRANSFERASE"/>
    <property type="match status" value="1"/>
</dbReference>
<dbReference type="Pfam" id="PF10127">
    <property type="entry name" value="RlaP"/>
    <property type="match status" value="1"/>
</dbReference>
<organism evidence="1 2">
    <name type="scientific">Deferribacter desulfuricans (strain DSM 14783 / JCM 11476 / NBRC 101012 / SSM1)</name>
    <dbReference type="NCBI Taxonomy" id="639282"/>
    <lineage>
        <taxon>Bacteria</taxon>
        <taxon>Pseudomonadati</taxon>
        <taxon>Deferribacterota</taxon>
        <taxon>Deferribacteres</taxon>
        <taxon>Deferribacterales</taxon>
        <taxon>Deferribacteraceae</taxon>
        <taxon>Deferribacter</taxon>
    </lineage>
</organism>
<dbReference type="AlphaFoldDB" id="D3PEW2"/>
<keyword evidence="1" id="KW-0614">Plasmid</keyword>
<accession>D3PEW2</accession>